<evidence type="ECO:0000313" key="5">
    <source>
        <dbReference type="Proteomes" id="UP000054600"/>
    </source>
</evidence>
<organism evidence="4 5">
    <name type="scientific">Legionella shakespearei DSM 23087</name>
    <dbReference type="NCBI Taxonomy" id="1122169"/>
    <lineage>
        <taxon>Bacteria</taxon>
        <taxon>Pseudomonadati</taxon>
        <taxon>Pseudomonadota</taxon>
        <taxon>Gammaproteobacteria</taxon>
        <taxon>Legionellales</taxon>
        <taxon>Legionellaceae</taxon>
        <taxon>Legionella</taxon>
    </lineage>
</organism>
<evidence type="ECO:0000256" key="2">
    <source>
        <dbReference type="HAMAP-Rule" id="MF_00274"/>
    </source>
</evidence>
<name>A0A0W0Z089_9GAMM</name>
<comment type="function">
    <text evidence="2">Binds to DNA and alters its conformation. May be involved in regulation of gene expression, nucleoid organization and DNA protection.</text>
</comment>
<dbReference type="OrthoDB" id="9808738at2"/>
<keyword evidence="1 2" id="KW-0238">DNA-binding</keyword>
<proteinExistence type="inferred from homology"/>
<dbReference type="InterPro" id="IPR036894">
    <property type="entry name" value="YbaB-like_sf"/>
</dbReference>
<gene>
    <name evidence="4" type="primary">ybaB</name>
    <name evidence="4" type="ORF">Lsha_1018</name>
</gene>
<dbReference type="AlphaFoldDB" id="A0A0W0Z089"/>
<dbReference type="eggNOG" id="COG0718">
    <property type="taxonomic scope" value="Bacteria"/>
</dbReference>
<dbReference type="InterPro" id="IPR004401">
    <property type="entry name" value="YbaB/EbfC"/>
</dbReference>
<dbReference type="SUPFAM" id="SSF82607">
    <property type="entry name" value="YbaB-like"/>
    <property type="match status" value="1"/>
</dbReference>
<dbReference type="PIRSF" id="PIRSF004555">
    <property type="entry name" value="UCP004555"/>
    <property type="match status" value="1"/>
</dbReference>
<dbReference type="PATRIC" id="fig|1122169.6.peg.1179"/>
<accession>A0A0W0Z089</accession>
<reference evidence="4 5" key="1">
    <citation type="submission" date="2015-11" db="EMBL/GenBank/DDBJ databases">
        <title>Genomic analysis of 38 Legionella species identifies large and diverse effector repertoires.</title>
        <authorList>
            <person name="Burstein D."/>
            <person name="Amaro F."/>
            <person name="Zusman T."/>
            <person name="Lifshitz Z."/>
            <person name="Cohen O."/>
            <person name="Gilbert J.A."/>
            <person name="Pupko T."/>
            <person name="Shuman H.A."/>
            <person name="Segal G."/>
        </authorList>
    </citation>
    <scope>NUCLEOTIDE SEQUENCE [LARGE SCALE GENOMIC DNA]</scope>
    <source>
        <strain evidence="4 5">ATCC 49655</strain>
    </source>
</reference>
<dbReference type="HAMAP" id="MF_00274">
    <property type="entry name" value="DNA_YbaB_EbfC"/>
    <property type="match status" value="1"/>
</dbReference>
<comment type="subunit">
    <text evidence="2">Homodimer.</text>
</comment>
<protein>
    <recommendedName>
        <fullName evidence="2">Nucleoid-associated protein Lsha_1018</fullName>
    </recommendedName>
</protein>
<evidence type="ECO:0000256" key="3">
    <source>
        <dbReference type="SAM" id="Coils"/>
    </source>
</evidence>
<keyword evidence="5" id="KW-1185">Reference proteome</keyword>
<comment type="similarity">
    <text evidence="2">Belongs to the YbaB/EbfC family.</text>
</comment>
<dbReference type="NCBIfam" id="TIGR00103">
    <property type="entry name" value="DNA_YbaB_EbfC"/>
    <property type="match status" value="1"/>
</dbReference>
<dbReference type="PANTHER" id="PTHR33449">
    <property type="entry name" value="NUCLEOID-ASSOCIATED PROTEIN YBAB"/>
    <property type="match status" value="1"/>
</dbReference>
<dbReference type="RefSeq" id="WP_018578088.1">
    <property type="nucleotide sequence ID" value="NZ_KB892420.1"/>
</dbReference>
<dbReference type="Gene3D" id="3.30.1310.10">
    <property type="entry name" value="Nucleoid-associated protein YbaB-like domain"/>
    <property type="match status" value="1"/>
</dbReference>
<dbReference type="STRING" id="1122169.Lsha_1018"/>
<sequence length="118" mass="12887">MDINQNLGNLMKEAQKMQQRMQEAQQQLSQLVVSGESGGGMVTVKMNGRHDVTEVKIKPTLMDEDVEMLEDLVAAAVNDAVRKIEKASKDKISQLTAGLNIPTDLMGGDKGDEGDKEE</sequence>
<dbReference type="GO" id="GO:0005829">
    <property type="term" value="C:cytosol"/>
    <property type="evidence" value="ECO:0007669"/>
    <property type="project" value="TreeGrafter"/>
</dbReference>
<evidence type="ECO:0000313" key="4">
    <source>
        <dbReference type="EMBL" id="KTD62318.1"/>
    </source>
</evidence>
<dbReference type="PANTHER" id="PTHR33449:SF1">
    <property type="entry name" value="NUCLEOID-ASSOCIATED PROTEIN YBAB"/>
    <property type="match status" value="1"/>
</dbReference>
<comment type="caution">
    <text evidence="4">The sequence shown here is derived from an EMBL/GenBank/DDBJ whole genome shotgun (WGS) entry which is preliminary data.</text>
</comment>
<evidence type="ECO:0000256" key="1">
    <source>
        <dbReference type="ARBA" id="ARBA00023125"/>
    </source>
</evidence>
<keyword evidence="3" id="KW-0175">Coiled coil</keyword>
<dbReference type="GO" id="GO:0003677">
    <property type="term" value="F:DNA binding"/>
    <property type="evidence" value="ECO:0007669"/>
    <property type="project" value="UniProtKB-UniRule"/>
</dbReference>
<keyword evidence="2" id="KW-0963">Cytoplasm</keyword>
<dbReference type="Pfam" id="PF02575">
    <property type="entry name" value="YbaB_DNA_bd"/>
    <property type="match status" value="1"/>
</dbReference>
<dbReference type="GO" id="GO:0043590">
    <property type="term" value="C:bacterial nucleoid"/>
    <property type="evidence" value="ECO:0007669"/>
    <property type="project" value="UniProtKB-UniRule"/>
</dbReference>
<dbReference type="EMBL" id="LNYW01000033">
    <property type="protein sequence ID" value="KTD62318.1"/>
    <property type="molecule type" value="Genomic_DNA"/>
</dbReference>
<feature type="coiled-coil region" evidence="3">
    <location>
        <begin position="4"/>
        <end position="34"/>
    </location>
</feature>
<comment type="subcellular location">
    <subcellularLocation>
        <location evidence="2">Cytoplasm</location>
        <location evidence="2">Nucleoid</location>
    </subcellularLocation>
</comment>
<dbReference type="Proteomes" id="UP000054600">
    <property type="component" value="Unassembled WGS sequence"/>
</dbReference>